<comment type="caution">
    <text evidence="3">The sequence shown here is derived from an EMBL/GenBank/DDBJ whole genome shotgun (WGS) entry which is preliminary data.</text>
</comment>
<evidence type="ECO:0008006" key="5">
    <source>
        <dbReference type="Google" id="ProtNLM"/>
    </source>
</evidence>
<gene>
    <name evidence="3" type="ORF">Cba03nite_11220</name>
</gene>
<protein>
    <recommendedName>
        <fullName evidence="5">DUF3105 domain-containing protein</fullName>
    </recommendedName>
</protein>
<dbReference type="InterPro" id="IPR021454">
    <property type="entry name" value="DUF3105"/>
</dbReference>
<feature type="region of interest" description="Disordered" evidence="1">
    <location>
        <begin position="1"/>
        <end position="54"/>
    </location>
</feature>
<evidence type="ECO:0000313" key="3">
    <source>
        <dbReference type="EMBL" id="GIF79773.1"/>
    </source>
</evidence>
<keyword evidence="2" id="KW-0472">Membrane</keyword>
<evidence type="ECO:0000256" key="1">
    <source>
        <dbReference type="SAM" id="MobiDB-lite"/>
    </source>
</evidence>
<dbReference type="Pfam" id="PF11303">
    <property type="entry name" value="DUF3105"/>
    <property type="match status" value="1"/>
</dbReference>
<name>A0A8J3JJN1_9ACTN</name>
<dbReference type="AlphaFoldDB" id="A0A8J3JJN1"/>
<proteinExistence type="predicted"/>
<feature type="compositionally biased region" description="Low complexity" evidence="1">
    <location>
        <begin position="19"/>
        <end position="51"/>
    </location>
</feature>
<organism evidence="3 4">
    <name type="scientific">Catellatospora bangladeshensis</name>
    <dbReference type="NCBI Taxonomy" id="310355"/>
    <lineage>
        <taxon>Bacteria</taxon>
        <taxon>Bacillati</taxon>
        <taxon>Actinomycetota</taxon>
        <taxon>Actinomycetes</taxon>
        <taxon>Micromonosporales</taxon>
        <taxon>Micromonosporaceae</taxon>
        <taxon>Catellatospora</taxon>
    </lineage>
</organism>
<dbReference type="EMBL" id="BONF01000008">
    <property type="protein sequence ID" value="GIF79773.1"/>
    <property type="molecule type" value="Genomic_DNA"/>
</dbReference>
<keyword evidence="2" id="KW-0812">Transmembrane</keyword>
<evidence type="ECO:0000256" key="2">
    <source>
        <dbReference type="SAM" id="Phobius"/>
    </source>
</evidence>
<dbReference type="Proteomes" id="UP000601223">
    <property type="component" value="Unassembled WGS sequence"/>
</dbReference>
<evidence type="ECO:0000313" key="4">
    <source>
        <dbReference type="Proteomes" id="UP000601223"/>
    </source>
</evidence>
<sequence length="266" mass="28006">MSISTQGGEQHRPNVVKVGGKPAAGAKPNTGGGKTPPKGGKSGGPKKPITPIKVNQGRNWGPIAMFVAVGVIAVGIIGWGAWAAFRPGGAGYGWEDRAQGIDGITHFSQDFGREHTYDQVKYEQSPPVGGNHSYVWQTCTGNVYDAPIPNEHAMHSLEHGAVWITYRPDLPADQVAKLASRVTGVEKMFMSPYTGLDKAISLQAWGYQLKVDNADDARIGDFISALRVNASLEGPTALCSGGNTATGDKPLTEQQAAALQNGGMQG</sequence>
<reference evidence="3 4" key="1">
    <citation type="submission" date="2021-01" db="EMBL/GenBank/DDBJ databases">
        <title>Whole genome shotgun sequence of Catellatospora bangladeshensis NBRC 107357.</title>
        <authorList>
            <person name="Komaki H."/>
            <person name="Tamura T."/>
        </authorList>
    </citation>
    <scope>NUCLEOTIDE SEQUENCE [LARGE SCALE GENOMIC DNA]</scope>
    <source>
        <strain evidence="3 4">NBRC 107357</strain>
    </source>
</reference>
<accession>A0A8J3JJN1</accession>
<dbReference type="RefSeq" id="WP_203742731.1">
    <property type="nucleotide sequence ID" value="NZ_BONF01000008.1"/>
</dbReference>
<keyword evidence="4" id="KW-1185">Reference proteome</keyword>
<keyword evidence="2" id="KW-1133">Transmembrane helix</keyword>
<feature type="transmembrane region" description="Helical" evidence="2">
    <location>
        <begin position="63"/>
        <end position="85"/>
    </location>
</feature>